<dbReference type="EMBL" id="BMRG01000026">
    <property type="protein sequence ID" value="GGP84430.1"/>
    <property type="molecule type" value="Genomic_DNA"/>
</dbReference>
<evidence type="ECO:0000313" key="3">
    <source>
        <dbReference type="Proteomes" id="UP000639606"/>
    </source>
</evidence>
<gene>
    <name evidence="2" type="ORF">GCM10010185_67870</name>
</gene>
<protein>
    <recommendedName>
        <fullName evidence="4">N-acetyltransferase domain-containing protein</fullName>
    </recommendedName>
</protein>
<feature type="region of interest" description="Disordered" evidence="1">
    <location>
        <begin position="1"/>
        <end position="21"/>
    </location>
</feature>
<dbReference type="AlphaFoldDB" id="A0A918EGU8"/>
<organism evidence="2 3">
    <name type="scientific">Saccharothrix coeruleofusca</name>
    <dbReference type="NCBI Taxonomy" id="33919"/>
    <lineage>
        <taxon>Bacteria</taxon>
        <taxon>Bacillati</taxon>
        <taxon>Actinomycetota</taxon>
        <taxon>Actinomycetes</taxon>
        <taxon>Pseudonocardiales</taxon>
        <taxon>Pseudonocardiaceae</taxon>
        <taxon>Saccharothrix</taxon>
    </lineage>
</organism>
<evidence type="ECO:0000256" key="1">
    <source>
        <dbReference type="SAM" id="MobiDB-lite"/>
    </source>
</evidence>
<reference evidence="2" key="2">
    <citation type="submission" date="2020-09" db="EMBL/GenBank/DDBJ databases">
        <authorList>
            <person name="Sun Q."/>
            <person name="Ohkuma M."/>
        </authorList>
    </citation>
    <scope>NUCLEOTIDE SEQUENCE</scope>
    <source>
        <strain evidence="2">JCM 3313</strain>
    </source>
</reference>
<accession>A0A918EGU8</accession>
<reference evidence="2" key="1">
    <citation type="journal article" date="2014" name="Int. J. Syst. Evol. Microbiol.">
        <title>Complete genome sequence of Corynebacterium casei LMG S-19264T (=DSM 44701T), isolated from a smear-ripened cheese.</title>
        <authorList>
            <consortium name="US DOE Joint Genome Institute (JGI-PGF)"/>
            <person name="Walter F."/>
            <person name="Albersmeier A."/>
            <person name="Kalinowski J."/>
            <person name="Ruckert C."/>
        </authorList>
    </citation>
    <scope>NUCLEOTIDE SEQUENCE</scope>
    <source>
        <strain evidence="2">JCM 3313</strain>
    </source>
</reference>
<evidence type="ECO:0000313" key="2">
    <source>
        <dbReference type="EMBL" id="GGP84430.1"/>
    </source>
</evidence>
<comment type="caution">
    <text evidence="2">The sequence shown here is derived from an EMBL/GenBank/DDBJ whole genome shotgun (WGS) entry which is preliminary data.</text>
</comment>
<sequence>MNQRKSSPRWRNPPGHHEHFGVEVDDGRYERTWRLLFDAERIRGAAARMDGEVVGIAHYLFHPSVWGAGRCHLADAPARALYDEVGRFAEGLILYTYRRDANRSPGRT</sequence>
<evidence type="ECO:0008006" key="4">
    <source>
        <dbReference type="Google" id="ProtNLM"/>
    </source>
</evidence>
<proteinExistence type="predicted"/>
<dbReference type="RefSeq" id="WP_189227447.1">
    <property type="nucleotide sequence ID" value="NZ_BMRG01000026.1"/>
</dbReference>
<name>A0A918EGU8_9PSEU</name>
<keyword evidence="3" id="KW-1185">Reference proteome</keyword>
<dbReference type="Proteomes" id="UP000639606">
    <property type="component" value="Unassembled WGS sequence"/>
</dbReference>